<dbReference type="GO" id="GO:0016887">
    <property type="term" value="F:ATP hydrolysis activity"/>
    <property type="evidence" value="ECO:0007669"/>
    <property type="project" value="InterPro"/>
</dbReference>
<protein>
    <submittedName>
        <fullName evidence="10">Glutathione import ATP-binding protein GsiA</fullName>
        <ecNumber evidence="10">3.6.3.-</ecNumber>
    </submittedName>
</protein>
<dbReference type="Pfam" id="PF00005">
    <property type="entry name" value="ABC_tran"/>
    <property type="match status" value="1"/>
</dbReference>
<dbReference type="PROSITE" id="PS50893">
    <property type="entry name" value="ABC_TRANSPORTER_2"/>
    <property type="match status" value="1"/>
</dbReference>
<feature type="region of interest" description="Disordered" evidence="8">
    <location>
        <begin position="299"/>
        <end position="325"/>
    </location>
</feature>
<dbReference type="InterPro" id="IPR017871">
    <property type="entry name" value="ABC_transporter-like_CS"/>
</dbReference>
<proteinExistence type="inferred from homology"/>
<comment type="subcellular location">
    <subcellularLocation>
        <location evidence="1">Cell membrane</location>
        <topology evidence="1">Peripheral membrane protein</topology>
    </subcellularLocation>
</comment>
<evidence type="ECO:0000256" key="1">
    <source>
        <dbReference type="ARBA" id="ARBA00004202"/>
    </source>
</evidence>
<dbReference type="SMART" id="SM00382">
    <property type="entry name" value="AAA"/>
    <property type="match status" value="1"/>
</dbReference>
<dbReference type="PROSITE" id="PS00211">
    <property type="entry name" value="ABC_TRANSPORTER_1"/>
    <property type="match status" value="1"/>
</dbReference>
<keyword evidence="4" id="KW-1003">Cell membrane</keyword>
<evidence type="ECO:0000313" key="10">
    <source>
        <dbReference type="EMBL" id="VEG29729.1"/>
    </source>
</evidence>
<dbReference type="GO" id="GO:0005886">
    <property type="term" value="C:plasma membrane"/>
    <property type="evidence" value="ECO:0007669"/>
    <property type="project" value="UniProtKB-SubCell"/>
</dbReference>
<feature type="domain" description="ABC transporter" evidence="9">
    <location>
        <begin position="3"/>
        <end position="264"/>
    </location>
</feature>
<dbReference type="KEGG" id="ahw:NCTC11636_02198"/>
<dbReference type="PANTHER" id="PTHR43297">
    <property type="entry name" value="OLIGOPEPTIDE TRANSPORT ATP-BINDING PROTEIN APPD"/>
    <property type="match status" value="1"/>
</dbReference>
<dbReference type="GO" id="GO:0005524">
    <property type="term" value="F:ATP binding"/>
    <property type="evidence" value="ECO:0007669"/>
    <property type="project" value="UniProtKB-KW"/>
</dbReference>
<name>A0A3S4RGU1_9ACTO</name>
<reference evidence="10 11" key="1">
    <citation type="submission" date="2018-12" db="EMBL/GenBank/DDBJ databases">
        <authorList>
            <consortium name="Pathogen Informatics"/>
        </authorList>
    </citation>
    <scope>NUCLEOTIDE SEQUENCE [LARGE SCALE GENOMIC DNA]</scope>
    <source>
        <strain evidence="10 11">NCTC11636</strain>
    </source>
</reference>
<keyword evidence="11" id="KW-1185">Reference proteome</keyword>
<dbReference type="EMBL" id="LR134350">
    <property type="protein sequence ID" value="VEG29729.1"/>
    <property type="molecule type" value="Genomic_DNA"/>
</dbReference>
<evidence type="ECO:0000256" key="5">
    <source>
        <dbReference type="ARBA" id="ARBA00022741"/>
    </source>
</evidence>
<keyword evidence="6 10" id="KW-0067">ATP-binding</keyword>
<dbReference type="EC" id="3.6.3.-" evidence="10"/>
<keyword evidence="3" id="KW-0813">Transport</keyword>
<dbReference type="AlphaFoldDB" id="A0A3S4RGU1"/>
<dbReference type="RefSeq" id="WP_126383139.1">
    <property type="nucleotide sequence ID" value="NZ_LR134350.1"/>
</dbReference>
<evidence type="ECO:0000256" key="6">
    <source>
        <dbReference type="ARBA" id="ARBA00022840"/>
    </source>
</evidence>
<dbReference type="InterPro" id="IPR050388">
    <property type="entry name" value="ABC_Ni/Peptide_Import"/>
</dbReference>
<dbReference type="InterPro" id="IPR027417">
    <property type="entry name" value="P-loop_NTPase"/>
</dbReference>
<dbReference type="OrthoDB" id="5357528at2"/>
<comment type="similarity">
    <text evidence="2">Belongs to the ABC transporter superfamily.</text>
</comment>
<evidence type="ECO:0000259" key="9">
    <source>
        <dbReference type="PROSITE" id="PS50893"/>
    </source>
</evidence>
<keyword evidence="7" id="KW-0472">Membrane</keyword>
<evidence type="ECO:0000256" key="4">
    <source>
        <dbReference type="ARBA" id="ARBA00022475"/>
    </source>
</evidence>
<evidence type="ECO:0000256" key="3">
    <source>
        <dbReference type="ARBA" id="ARBA00022448"/>
    </source>
</evidence>
<dbReference type="Gene3D" id="3.40.50.300">
    <property type="entry name" value="P-loop containing nucleotide triphosphate hydrolases"/>
    <property type="match status" value="1"/>
</dbReference>
<dbReference type="InterPro" id="IPR003593">
    <property type="entry name" value="AAA+_ATPase"/>
</dbReference>
<evidence type="ECO:0000256" key="2">
    <source>
        <dbReference type="ARBA" id="ARBA00005417"/>
    </source>
</evidence>
<sequence>MTVIVEDLSVSIAGRRLVDGVGLTLTSGERTALVGASGAGKSLACAALAGTLPPGATATGRLTVRRTDRPEPDDGVNLLDLPAARRPSSSRIALVQQDPSTSLHPLETVGTQVAAAARAAGASRDGARSRALELLERVGLDADLAARVPARLSGGQRQRAAVALALACEPVLIVADEPTTALDVVARAELLAVLVEVTSPWSDSVGGADKGAADAPALLLVTHDLPAAGTCERVVVLDEGQVVESGDSRSVLTRPLHEVTRAMCEAAREESLAGALAAIESRAAVDDCALCEITQGESGRRPGYMPRSRVLAAGAPSSAQGRHGE</sequence>
<dbReference type="PANTHER" id="PTHR43297:SF2">
    <property type="entry name" value="DIPEPTIDE TRANSPORT ATP-BINDING PROTEIN DPPD"/>
    <property type="match status" value="1"/>
</dbReference>
<evidence type="ECO:0000256" key="8">
    <source>
        <dbReference type="SAM" id="MobiDB-lite"/>
    </source>
</evidence>
<accession>A0A3S4RGU1</accession>
<dbReference type="SUPFAM" id="SSF52540">
    <property type="entry name" value="P-loop containing nucleoside triphosphate hydrolases"/>
    <property type="match status" value="1"/>
</dbReference>
<keyword evidence="5" id="KW-0547">Nucleotide-binding</keyword>
<evidence type="ECO:0000256" key="7">
    <source>
        <dbReference type="ARBA" id="ARBA00023136"/>
    </source>
</evidence>
<evidence type="ECO:0000313" key="11">
    <source>
        <dbReference type="Proteomes" id="UP000266895"/>
    </source>
</evidence>
<keyword evidence="10" id="KW-0378">Hydrolase</keyword>
<gene>
    <name evidence="10" type="primary">gsiA_1</name>
    <name evidence="10" type="ORF">NCTC11636_02198</name>
</gene>
<organism evidence="10 11">
    <name type="scientific">Actinomyces howellii</name>
    <dbReference type="NCBI Taxonomy" id="52771"/>
    <lineage>
        <taxon>Bacteria</taxon>
        <taxon>Bacillati</taxon>
        <taxon>Actinomycetota</taxon>
        <taxon>Actinomycetes</taxon>
        <taxon>Actinomycetales</taxon>
        <taxon>Actinomycetaceae</taxon>
        <taxon>Actinomyces</taxon>
    </lineage>
</organism>
<dbReference type="Proteomes" id="UP000266895">
    <property type="component" value="Chromosome"/>
</dbReference>
<dbReference type="InterPro" id="IPR003439">
    <property type="entry name" value="ABC_transporter-like_ATP-bd"/>
</dbReference>